<organism evidence="2 3">
    <name type="scientific">Porphyra umbilicalis</name>
    <name type="common">Purple laver</name>
    <name type="synonym">Red alga</name>
    <dbReference type="NCBI Taxonomy" id="2786"/>
    <lineage>
        <taxon>Eukaryota</taxon>
        <taxon>Rhodophyta</taxon>
        <taxon>Bangiophyceae</taxon>
        <taxon>Bangiales</taxon>
        <taxon>Bangiaceae</taxon>
        <taxon>Porphyra</taxon>
    </lineage>
</organism>
<feature type="region of interest" description="Disordered" evidence="1">
    <location>
        <begin position="466"/>
        <end position="509"/>
    </location>
</feature>
<feature type="region of interest" description="Disordered" evidence="1">
    <location>
        <begin position="207"/>
        <end position="296"/>
    </location>
</feature>
<feature type="region of interest" description="Disordered" evidence="1">
    <location>
        <begin position="326"/>
        <end position="386"/>
    </location>
</feature>
<evidence type="ECO:0008006" key="4">
    <source>
        <dbReference type="Google" id="ProtNLM"/>
    </source>
</evidence>
<dbReference type="EMBL" id="KV919111">
    <property type="protein sequence ID" value="OSX71739.1"/>
    <property type="molecule type" value="Genomic_DNA"/>
</dbReference>
<feature type="compositionally biased region" description="Gly residues" evidence="1">
    <location>
        <begin position="342"/>
        <end position="361"/>
    </location>
</feature>
<accession>A0A1X6NSX4</accession>
<gene>
    <name evidence="2" type="ORF">BU14_0505s0018</name>
</gene>
<dbReference type="Proteomes" id="UP000218209">
    <property type="component" value="Unassembled WGS sequence"/>
</dbReference>
<dbReference type="AlphaFoldDB" id="A0A1X6NSX4"/>
<reference evidence="2 3" key="1">
    <citation type="submission" date="2017-03" db="EMBL/GenBank/DDBJ databases">
        <title>WGS assembly of Porphyra umbilicalis.</title>
        <authorList>
            <person name="Brawley S.H."/>
            <person name="Blouin N.A."/>
            <person name="Ficko-Blean E."/>
            <person name="Wheeler G.L."/>
            <person name="Lohr M."/>
            <person name="Goodson H.V."/>
            <person name="Jenkins J.W."/>
            <person name="Blaby-Haas C.E."/>
            <person name="Helliwell K.E."/>
            <person name="Chan C."/>
            <person name="Marriage T."/>
            <person name="Bhattacharya D."/>
            <person name="Klein A.S."/>
            <person name="Badis Y."/>
            <person name="Brodie J."/>
            <person name="Cao Y."/>
            <person name="Collen J."/>
            <person name="Dittami S.M."/>
            <person name="Gachon C.M."/>
            <person name="Green B.R."/>
            <person name="Karpowicz S."/>
            <person name="Kim J.W."/>
            <person name="Kudahl U."/>
            <person name="Lin S."/>
            <person name="Michel G."/>
            <person name="Mittag M."/>
            <person name="Olson B.J."/>
            <person name="Pangilinan J."/>
            <person name="Peng Y."/>
            <person name="Qiu H."/>
            <person name="Shu S."/>
            <person name="Singer J.T."/>
            <person name="Smith A.G."/>
            <person name="Sprecher B.N."/>
            <person name="Wagner V."/>
            <person name="Wang W."/>
            <person name="Wang Z.-Y."/>
            <person name="Yan J."/>
            <person name="Yarish C."/>
            <person name="Zoeuner-Riek S."/>
            <person name="Zhuang Y."/>
            <person name="Zou Y."/>
            <person name="Lindquist E.A."/>
            <person name="Grimwood J."/>
            <person name="Barry K."/>
            <person name="Rokhsar D.S."/>
            <person name="Schmutz J."/>
            <person name="Stiller J.W."/>
            <person name="Grossman A.R."/>
            <person name="Prochnik S.E."/>
        </authorList>
    </citation>
    <scope>NUCLEOTIDE SEQUENCE [LARGE SCALE GENOMIC DNA]</scope>
    <source>
        <strain evidence="2">4086291</strain>
    </source>
</reference>
<evidence type="ECO:0000313" key="3">
    <source>
        <dbReference type="Proteomes" id="UP000218209"/>
    </source>
</evidence>
<feature type="compositionally biased region" description="Low complexity" evidence="1">
    <location>
        <begin position="107"/>
        <end position="119"/>
    </location>
</feature>
<keyword evidence="3" id="KW-1185">Reference proteome</keyword>
<protein>
    <recommendedName>
        <fullName evidence="4">C2 NT-type domain-containing protein</fullName>
    </recommendedName>
</protein>
<evidence type="ECO:0000313" key="2">
    <source>
        <dbReference type="EMBL" id="OSX71739.1"/>
    </source>
</evidence>
<evidence type="ECO:0000256" key="1">
    <source>
        <dbReference type="SAM" id="MobiDB-lite"/>
    </source>
</evidence>
<proteinExistence type="predicted"/>
<feature type="compositionally biased region" description="Low complexity" evidence="1">
    <location>
        <begin position="228"/>
        <end position="259"/>
    </location>
</feature>
<feature type="region of interest" description="Disordered" evidence="1">
    <location>
        <begin position="99"/>
        <end position="143"/>
    </location>
</feature>
<feature type="compositionally biased region" description="Polar residues" evidence="1">
    <location>
        <begin position="472"/>
        <end position="488"/>
    </location>
</feature>
<name>A0A1X6NSX4_PORUM</name>
<sequence>MPAAIRSALVAGKALAARPGKAATRRHKDAHSFTFALQPVRLAAVAAGSYQLRFVRGVKVACTAAVELTTAADGGGSDWPADGGRMVLLVTLYREDGGGGDDHDAAGGRSDAGDSSSSRGRVRRSRVRQEAHPPASPASAATGFDAKDAKLSLLRVCARTRTESTVGKAHFDLAVHARVPSGVTPLELHLTSGVVVELSVDCRLMPHTGRGRRGGGGGSDGSSHLSNLSMVSGVSSTVSRTSRQSSLSLDSDASLAADAEAVEADGDTWPSARRGEQSRFNRRSSTMGGGRQRARRAEAEAARLRLEVAALRAEASALRAELSMTKGGIVGGNGDRDVGGSVNDGGGGNSSGGGWSRGGGRLLRAAHGTSRGADGAGGPPPLPGGVTPERLLAELLDTKLILATAVGDRLALEWTVAQARRDDARLASTLALHASRLEVQLAGATYTLHELRSGSGSESGLEAAVMDADEAFSTSTGPGPMNSTSDSGPRQPLTLERVYVSDGSSDDEP</sequence>